<feature type="region of interest" description="Disordered" evidence="1">
    <location>
        <begin position="416"/>
        <end position="438"/>
    </location>
</feature>
<organism evidence="3 4">
    <name type="scientific">Achromobacter veterisilvae</name>
    <dbReference type="NCBI Taxonomy" id="2069367"/>
    <lineage>
        <taxon>Bacteria</taxon>
        <taxon>Pseudomonadati</taxon>
        <taxon>Pseudomonadota</taxon>
        <taxon>Betaproteobacteria</taxon>
        <taxon>Burkholderiales</taxon>
        <taxon>Alcaligenaceae</taxon>
        <taxon>Achromobacter</taxon>
    </lineage>
</organism>
<dbReference type="Gene3D" id="1.10.530.10">
    <property type="match status" value="1"/>
</dbReference>
<reference evidence="3 4" key="1">
    <citation type="submission" date="2018-07" db="EMBL/GenBank/DDBJ databases">
        <authorList>
            <person name="Peeters C."/>
        </authorList>
    </citation>
    <scope>NUCLEOTIDE SEQUENCE [LARGE SCALE GENOMIC DNA]</scope>
    <source>
        <strain evidence="3 4">LMG 30378</strain>
    </source>
</reference>
<evidence type="ECO:0000256" key="1">
    <source>
        <dbReference type="SAM" id="MobiDB-lite"/>
    </source>
</evidence>
<feature type="domain" description="Phage tail lysozyme" evidence="2">
    <location>
        <begin position="443"/>
        <end position="573"/>
    </location>
</feature>
<name>A0A446CFM2_9BURK</name>
<proteinExistence type="predicted"/>
<dbReference type="Pfam" id="PF18013">
    <property type="entry name" value="Phage_lysozyme2"/>
    <property type="match status" value="1"/>
</dbReference>
<protein>
    <recommendedName>
        <fullName evidence="2">Phage tail lysozyme domain-containing protein</fullName>
    </recommendedName>
</protein>
<dbReference type="AlphaFoldDB" id="A0A446CFM2"/>
<dbReference type="InterPro" id="IPR041219">
    <property type="entry name" value="Phage_lysozyme2"/>
</dbReference>
<evidence type="ECO:0000313" key="3">
    <source>
        <dbReference type="EMBL" id="SSW66603.1"/>
    </source>
</evidence>
<evidence type="ECO:0000259" key="2">
    <source>
        <dbReference type="Pfam" id="PF18013"/>
    </source>
</evidence>
<dbReference type="OrthoDB" id="6775714at2"/>
<dbReference type="EMBL" id="UFQC01000010">
    <property type="protein sequence ID" value="SSW66603.1"/>
    <property type="molecule type" value="Genomic_DNA"/>
</dbReference>
<dbReference type="RefSeq" id="WP_129240852.1">
    <property type="nucleotide sequence ID" value="NZ_UFQC01000010.1"/>
</dbReference>
<gene>
    <name evidence="3" type="ORF">AVE30378_02142</name>
</gene>
<dbReference type="Proteomes" id="UP000289465">
    <property type="component" value="Unassembled WGS sequence"/>
</dbReference>
<sequence>MSNELSFRISAIDNASKVADKVRGSFGRISDPVGRMSQRFSEVGKRGAAALGKVSTGLDSISKGARTVADRIASIVPGMAALTGLAGAAGVGALAQRWASLGANVQRTSRQLGVSAQGLRAWHYAAQRAGVAAEQFDQSMISSQNTIREAAFGANPQAMMLLSRLGVQISRTKDGQIDYQRTQHDVLTALGKIKNPAGQRTAADALGVGALLPMIQRGTFDADRQRAVLNGYAPGEEAIRRAAEFNDRINELTSGAGALASTIGDKLVPVLTPMVEKFSSWLTENRVNIADRLADAVGKLTGWITSVDWGAWYERVNAIADVFGGWGNVLTAIVGIKFASTLLEWTGALAGLASTLTAAKTAAEGLKTVAGGAGAAGAASAAPWWARVLNPWAVGAGALLYSSNLNGGEEEMLRQARQADGKRYLTPQESAPGGASDPKIVGIARRLTELGWGQEQAAGIAANILRESGGNPYSVGDGGRAYGIGQWHPDRQKDFERVFKKDIRSSTLDEQIRFFDWELRNGPGQQRYAGDLLQKTGSAGAAAAIVSQYHERPQDVEGEKAKRAAMADQVLRAMGGSPVASSGGADAAPALSGPGMDQISRALESSFQRLALNINVSAPPGTRVEAQDANSAALPTRVNYSMGLGAMP</sequence>
<evidence type="ECO:0000313" key="4">
    <source>
        <dbReference type="Proteomes" id="UP000289465"/>
    </source>
</evidence>
<accession>A0A446CFM2</accession>